<sequence>MNKKPIIYILSDSIGETAQKVVSAVLVQFPELKLTDIRRYPFIEDERMLLDILNEVLKENGVIVHTLVSKKFVSLVMNFCKETGLSYIDVMSPLTSVLHAKTGISPLEEPGALHKLDEHYFSRVSAIEFAVKYDDGKDPRSFLLADFVLLGVSRTSKTPLSMYLANNNFKVANLPIIPEATLPKELFEIDPTKIIGLTSSAHSLMKIRKSRLRTLGLNEDASYSSETRIEEELAFANELYQKLGIQVIDVEHRAIEETAALICALT</sequence>
<comment type="function">
    <text evidence="5">Bifunctional serine/threonine kinase and phosphorylase involved in the regulation of the pyruvate, phosphate dikinase (PPDK) by catalyzing its phosphorylation/dephosphorylation.</text>
</comment>
<dbReference type="GO" id="GO:0004674">
    <property type="term" value="F:protein serine/threonine kinase activity"/>
    <property type="evidence" value="ECO:0007669"/>
    <property type="project" value="UniProtKB-UniRule"/>
</dbReference>
<dbReference type="PANTHER" id="PTHR31756:SF3">
    <property type="entry name" value="PYRUVATE, PHOSPHATE DIKINASE REGULATORY PROTEIN 1, CHLOROPLASTIC"/>
    <property type="match status" value="1"/>
</dbReference>
<keyword evidence="3 5" id="KW-0547">Nucleotide-binding</keyword>
<evidence type="ECO:0000256" key="5">
    <source>
        <dbReference type="HAMAP-Rule" id="MF_00921"/>
    </source>
</evidence>
<keyword evidence="1 5" id="KW-0723">Serine/threonine-protein kinase</keyword>
<proteinExistence type="inferred from homology"/>
<dbReference type="GO" id="GO:0005524">
    <property type="term" value="F:ATP binding"/>
    <property type="evidence" value="ECO:0007669"/>
    <property type="project" value="InterPro"/>
</dbReference>
<accession>A0A0R2HWB3</accession>
<dbReference type="EMBL" id="JQBS01000035">
    <property type="protein sequence ID" value="KRN54228.1"/>
    <property type="molecule type" value="Genomic_DNA"/>
</dbReference>
<dbReference type="InterPro" id="IPR005177">
    <property type="entry name" value="Kinase-pyrophosphorylase"/>
</dbReference>
<keyword evidence="2 5" id="KW-0808">Transferase</keyword>
<evidence type="ECO:0000256" key="2">
    <source>
        <dbReference type="ARBA" id="ARBA00022679"/>
    </source>
</evidence>
<dbReference type="GO" id="GO:0043531">
    <property type="term" value="F:ADP binding"/>
    <property type="evidence" value="ECO:0007669"/>
    <property type="project" value="UniProtKB-UniRule"/>
</dbReference>
<dbReference type="eggNOG" id="COG1806">
    <property type="taxonomic scope" value="Bacteria"/>
</dbReference>
<organism evidence="6 7">
    <name type="scientific">Carnobacterium divergens DSM 20623</name>
    <dbReference type="NCBI Taxonomy" id="1449336"/>
    <lineage>
        <taxon>Bacteria</taxon>
        <taxon>Bacillati</taxon>
        <taxon>Bacillota</taxon>
        <taxon>Bacilli</taxon>
        <taxon>Lactobacillales</taxon>
        <taxon>Carnobacteriaceae</taxon>
        <taxon>Carnobacterium</taxon>
    </lineage>
</organism>
<dbReference type="EC" id="2.7.4.27" evidence="5"/>
<evidence type="ECO:0000313" key="6">
    <source>
        <dbReference type="EMBL" id="KRN54228.1"/>
    </source>
</evidence>
<feature type="binding site" evidence="5">
    <location>
        <begin position="151"/>
        <end position="158"/>
    </location>
    <ligand>
        <name>ADP</name>
        <dbReference type="ChEBI" id="CHEBI:456216"/>
    </ligand>
</feature>
<keyword evidence="4 5" id="KW-0418">Kinase</keyword>
<dbReference type="Proteomes" id="UP000051658">
    <property type="component" value="Unassembled WGS sequence"/>
</dbReference>
<dbReference type="Pfam" id="PF03618">
    <property type="entry name" value="Kinase-PPPase"/>
    <property type="match status" value="1"/>
</dbReference>
<dbReference type="GeneID" id="89588802"/>
<dbReference type="NCBIfam" id="NF003742">
    <property type="entry name" value="PRK05339.1"/>
    <property type="match status" value="1"/>
</dbReference>
<comment type="similarity">
    <text evidence="5">Belongs to the pyruvate, phosphate/water dikinase regulatory protein family. PDRP subfamily.</text>
</comment>
<dbReference type="PANTHER" id="PTHR31756">
    <property type="entry name" value="PYRUVATE, PHOSPHATE DIKINASE REGULATORY PROTEIN 1, CHLOROPLASTIC"/>
    <property type="match status" value="1"/>
</dbReference>
<reference evidence="6 7" key="1">
    <citation type="journal article" date="2015" name="Genome Announc.">
        <title>Expanding the biotechnology potential of lactobacilli through comparative genomics of 213 strains and associated genera.</title>
        <authorList>
            <person name="Sun Z."/>
            <person name="Harris H.M."/>
            <person name="McCann A."/>
            <person name="Guo C."/>
            <person name="Argimon S."/>
            <person name="Zhang W."/>
            <person name="Yang X."/>
            <person name="Jeffery I.B."/>
            <person name="Cooney J.C."/>
            <person name="Kagawa T.F."/>
            <person name="Liu W."/>
            <person name="Song Y."/>
            <person name="Salvetti E."/>
            <person name="Wrobel A."/>
            <person name="Rasinkangas P."/>
            <person name="Parkhill J."/>
            <person name="Rea M.C."/>
            <person name="O'Sullivan O."/>
            <person name="Ritari J."/>
            <person name="Douillard F.P."/>
            <person name="Paul Ross R."/>
            <person name="Yang R."/>
            <person name="Briner A.E."/>
            <person name="Felis G.E."/>
            <person name="de Vos W.M."/>
            <person name="Barrangou R."/>
            <person name="Klaenhammer T.R."/>
            <person name="Caufield P.W."/>
            <person name="Cui Y."/>
            <person name="Zhang H."/>
            <person name="O'Toole P.W."/>
        </authorList>
    </citation>
    <scope>NUCLEOTIDE SEQUENCE [LARGE SCALE GENOMIC DNA]</scope>
    <source>
        <strain evidence="6 7">DSM 20623</strain>
    </source>
</reference>
<comment type="caution">
    <text evidence="6">The sequence shown here is derived from an EMBL/GenBank/DDBJ whole genome shotgun (WGS) entry which is preliminary data.</text>
</comment>
<dbReference type="InterPro" id="IPR026565">
    <property type="entry name" value="PPDK_reg"/>
</dbReference>
<keyword evidence="7" id="KW-1185">Reference proteome</keyword>
<evidence type="ECO:0000256" key="1">
    <source>
        <dbReference type="ARBA" id="ARBA00022527"/>
    </source>
</evidence>
<dbReference type="GO" id="GO:0016776">
    <property type="term" value="F:phosphotransferase activity, phosphate group as acceptor"/>
    <property type="evidence" value="ECO:0007669"/>
    <property type="project" value="UniProtKB-UniRule"/>
</dbReference>
<dbReference type="RefSeq" id="WP_034569889.1">
    <property type="nucleotide sequence ID" value="NZ_JQBS01000035.1"/>
</dbReference>
<evidence type="ECO:0000256" key="3">
    <source>
        <dbReference type="ARBA" id="ARBA00022741"/>
    </source>
</evidence>
<evidence type="ECO:0000256" key="4">
    <source>
        <dbReference type="ARBA" id="ARBA00022777"/>
    </source>
</evidence>
<dbReference type="HAMAP" id="MF_00921">
    <property type="entry name" value="PDRP"/>
    <property type="match status" value="1"/>
</dbReference>
<comment type="catalytic activity">
    <reaction evidence="5">
        <text>N(tele)-phospho-L-histidyl/L-threonyl-[pyruvate, phosphate dikinase] + ADP = N(tele)-phospho-L-histidyl/O-phospho-L-threonyl-[pyruvate, phosphate dikinase] + AMP + H(+)</text>
        <dbReference type="Rhea" id="RHEA:43692"/>
        <dbReference type="Rhea" id="RHEA-COMP:10650"/>
        <dbReference type="Rhea" id="RHEA-COMP:10651"/>
        <dbReference type="ChEBI" id="CHEBI:15378"/>
        <dbReference type="ChEBI" id="CHEBI:30013"/>
        <dbReference type="ChEBI" id="CHEBI:61977"/>
        <dbReference type="ChEBI" id="CHEBI:83586"/>
        <dbReference type="ChEBI" id="CHEBI:456215"/>
        <dbReference type="ChEBI" id="CHEBI:456216"/>
        <dbReference type="EC" id="2.7.11.32"/>
    </reaction>
</comment>
<gene>
    <name evidence="6" type="ORF">IV74_GL001806</name>
</gene>
<name>A0A0R2HWB3_CARDV</name>
<dbReference type="EC" id="2.7.11.32" evidence="5"/>
<protein>
    <recommendedName>
        <fullName evidence="5">Putative pyruvate, phosphate dikinase regulatory protein</fullName>
        <shortName evidence="5">PPDK regulatory protein</shortName>
        <ecNumber evidence="5">2.7.11.32</ecNumber>
        <ecNumber evidence="5">2.7.4.27</ecNumber>
    </recommendedName>
</protein>
<evidence type="ECO:0000313" key="7">
    <source>
        <dbReference type="Proteomes" id="UP000051658"/>
    </source>
</evidence>
<dbReference type="AlphaFoldDB" id="A0A0R2HWB3"/>
<comment type="catalytic activity">
    <reaction evidence="5">
        <text>N(tele)-phospho-L-histidyl/O-phospho-L-threonyl-[pyruvate, phosphate dikinase] + phosphate + H(+) = N(tele)-phospho-L-histidyl/L-threonyl-[pyruvate, phosphate dikinase] + diphosphate</text>
        <dbReference type="Rhea" id="RHEA:43696"/>
        <dbReference type="Rhea" id="RHEA-COMP:10650"/>
        <dbReference type="Rhea" id="RHEA-COMP:10651"/>
        <dbReference type="ChEBI" id="CHEBI:15378"/>
        <dbReference type="ChEBI" id="CHEBI:30013"/>
        <dbReference type="ChEBI" id="CHEBI:33019"/>
        <dbReference type="ChEBI" id="CHEBI:43474"/>
        <dbReference type="ChEBI" id="CHEBI:61977"/>
        <dbReference type="ChEBI" id="CHEBI:83586"/>
        <dbReference type="EC" id="2.7.4.27"/>
    </reaction>
</comment>
<dbReference type="PATRIC" id="fig|1449336.4.peg.1842"/>